<protein>
    <submittedName>
        <fullName evidence="1">Uncharacterized protein</fullName>
    </submittedName>
</protein>
<keyword evidence="2" id="KW-1185">Reference proteome</keyword>
<name>A0ABV9HVG1_9FLAO</name>
<evidence type="ECO:0000313" key="2">
    <source>
        <dbReference type="Proteomes" id="UP001596043"/>
    </source>
</evidence>
<dbReference type="Proteomes" id="UP001596043">
    <property type="component" value="Unassembled WGS sequence"/>
</dbReference>
<gene>
    <name evidence="1" type="ORF">ACFO3O_08185</name>
</gene>
<evidence type="ECO:0000313" key="1">
    <source>
        <dbReference type="EMBL" id="MFC4633882.1"/>
    </source>
</evidence>
<comment type="caution">
    <text evidence="1">The sequence shown here is derived from an EMBL/GenBank/DDBJ whole genome shotgun (WGS) entry which is preliminary data.</text>
</comment>
<dbReference type="EMBL" id="JBHSFV010000004">
    <property type="protein sequence ID" value="MFC4633882.1"/>
    <property type="molecule type" value="Genomic_DNA"/>
</dbReference>
<reference evidence="2" key="1">
    <citation type="journal article" date="2019" name="Int. J. Syst. Evol. Microbiol.">
        <title>The Global Catalogue of Microorganisms (GCM) 10K type strain sequencing project: providing services to taxonomists for standard genome sequencing and annotation.</title>
        <authorList>
            <consortium name="The Broad Institute Genomics Platform"/>
            <consortium name="The Broad Institute Genome Sequencing Center for Infectious Disease"/>
            <person name="Wu L."/>
            <person name="Ma J."/>
        </authorList>
    </citation>
    <scope>NUCLEOTIDE SEQUENCE [LARGE SCALE GENOMIC DNA]</scope>
    <source>
        <strain evidence="2">YJ-61-S</strain>
    </source>
</reference>
<organism evidence="1 2">
    <name type="scientific">Dokdonia ponticola</name>
    <dbReference type="NCBI Taxonomy" id="2041041"/>
    <lineage>
        <taxon>Bacteria</taxon>
        <taxon>Pseudomonadati</taxon>
        <taxon>Bacteroidota</taxon>
        <taxon>Flavobacteriia</taxon>
        <taxon>Flavobacteriales</taxon>
        <taxon>Flavobacteriaceae</taxon>
        <taxon>Dokdonia</taxon>
    </lineage>
</organism>
<dbReference type="RefSeq" id="WP_379978111.1">
    <property type="nucleotide sequence ID" value="NZ_JBHSFV010000004.1"/>
</dbReference>
<sequence length="47" mass="5490">MSTHKTIVYLMPNHFINSNVLQLFYKHVKPDSILRPIGFLTPHNKAQ</sequence>
<proteinExistence type="predicted"/>
<accession>A0ABV9HVG1</accession>